<evidence type="ECO:0000259" key="3">
    <source>
        <dbReference type="Pfam" id="PF00561"/>
    </source>
</evidence>
<evidence type="ECO:0000313" key="5">
    <source>
        <dbReference type="Proteomes" id="UP000095009"/>
    </source>
</evidence>
<dbReference type="GO" id="GO:0052689">
    <property type="term" value="F:carboxylic ester hydrolase activity"/>
    <property type="evidence" value="ECO:0007669"/>
    <property type="project" value="TreeGrafter"/>
</dbReference>
<dbReference type="InterPro" id="IPR029058">
    <property type="entry name" value="AB_hydrolase_fold"/>
</dbReference>
<evidence type="ECO:0000256" key="2">
    <source>
        <dbReference type="ARBA" id="ARBA00022801"/>
    </source>
</evidence>
<keyword evidence="2 4" id="KW-0378">Hydrolase</keyword>
<accession>A0A1E3PSS4</accession>
<feature type="domain" description="AB hydrolase-1" evidence="3">
    <location>
        <begin position="68"/>
        <end position="303"/>
    </location>
</feature>
<sequence length="323" mass="36703">MLKAVRLATQAGSFSFLCTRSLFNNNVSHQIRTYQSYYQADSMSHDIPTVDLDFNLYRPPPGVETTGPPLLFLHGIFGNRLNTRGISRTLSHSLKREVYCVDLRNHGTSAHNPRHDYPAMANDIERFIEKKMDGQKVILVGYSMGAKVAMAVGLRRPELAEALVCVDNAPVDARLSSDFGMWIRAMKQINQVEITSMKQANEIMEKYDKRKHVQAYVLSNMIKDKKTKTYNFRIPVDILGKALDHVGDFPYDPQTQRYTGPTLIIRATESTFVADETLPVTGLFFPNFNLKDVKSDHWIIIENTEAFLLHLTEFVQGLAELDE</sequence>
<dbReference type="PANTHER" id="PTHR46118:SF4">
    <property type="entry name" value="PROTEIN ABHD11"/>
    <property type="match status" value="1"/>
</dbReference>
<proteinExistence type="inferred from homology"/>
<gene>
    <name evidence="4" type="ORF">NADFUDRAFT_81430</name>
</gene>
<reference evidence="4 5" key="1">
    <citation type="journal article" date="2016" name="Proc. Natl. Acad. Sci. U.S.A.">
        <title>Comparative genomics of biotechnologically important yeasts.</title>
        <authorList>
            <person name="Riley R."/>
            <person name="Haridas S."/>
            <person name="Wolfe K.H."/>
            <person name="Lopes M.R."/>
            <person name="Hittinger C.T."/>
            <person name="Goeker M."/>
            <person name="Salamov A.A."/>
            <person name="Wisecaver J.H."/>
            <person name="Long T.M."/>
            <person name="Calvey C.H."/>
            <person name="Aerts A.L."/>
            <person name="Barry K.W."/>
            <person name="Choi C."/>
            <person name="Clum A."/>
            <person name="Coughlan A.Y."/>
            <person name="Deshpande S."/>
            <person name="Douglass A.P."/>
            <person name="Hanson S.J."/>
            <person name="Klenk H.-P."/>
            <person name="LaButti K.M."/>
            <person name="Lapidus A."/>
            <person name="Lindquist E.A."/>
            <person name="Lipzen A.M."/>
            <person name="Meier-Kolthoff J.P."/>
            <person name="Ohm R.A."/>
            <person name="Otillar R.P."/>
            <person name="Pangilinan J.L."/>
            <person name="Peng Y."/>
            <person name="Rokas A."/>
            <person name="Rosa C.A."/>
            <person name="Scheuner C."/>
            <person name="Sibirny A.A."/>
            <person name="Slot J.C."/>
            <person name="Stielow J.B."/>
            <person name="Sun H."/>
            <person name="Kurtzman C.P."/>
            <person name="Blackwell M."/>
            <person name="Grigoriev I.V."/>
            <person name="Jeffries T.W."/>
        </authorList>
    </citation>
    <scope>NUCLEOTIDE SEQUENCE [LARGE SCALE GENOMIC DNA]</scope>
    <source>
        <strain evidence="4 5">DSM 6958</strain>
    </source>
</reference>
<dbReference type="AlphaFoldDB" id="A0A1E3PSS4"/>
<evidence type="ECO:0000313" key="4">
    <source>
        <dbReference type="EMBL" id="ODQ68476.1"/>
    </source>
</evidence>
<dbReference type="PANTHER" id="PTHR46118">
    <property type="entry name" value="PROTEIN ABHD11"/>
    <property type="match status" value="1"/>
</dbReference>
<dbReference type="Gene3D" id="3.40.50.1820">
    <property type="entry name" value="alpha/beta hydrolase"/>
    <property type="match status" value="1"/>
</dbReference>
<evidence type="ECO:0000256" key="1">
    <source>
        <dbReference type="ARBA" id="ARBA00008645"/>
    </source>
</evidence>
<dbReference type="SUPFAM" id="SSF53474">
    <property type="entry name" value="alpha/beta-Hydrolases"/>
    <property type="match status" value="1"/>
</dbReference>
<comment type="similarity">
    <text evidence="1">Belongs to the AB hydrolase superfamily.</text>
</comment>
<dbReference type="OrthoDB" id="8119704at2759"/>
<dbReference type="Pfam" id="PF00561">
    <property type="entry name" value="Abhydrolase_1"/>
    <property type="match status" value="1"/>
</dbReference>
<dbReference type="InterPro" id="IPR000073">
    <property type="entry name" value="AB_hydrolase_1"/>
</dbReference>
<name>A0A1E3PSS4_9ASCO</name>
<dbReference type="Proteomes" id="UP000095009">
    <property type="component" value="Unassembled WGS sequence"/>
</dbReference>
<dbReference type="GO" id="GO:0005739">
    <property type="term" value="C:mitochondrion"/>
    <property type="evidence" value="ECO:0007669"/>
    <property type="project" value="TreeGrafter"/>
</dbReference>
<organism evidence="4 5">
    <name type="scientific">Nadsonia fulvescens var. elongata DSM 6958</name>
    <dbReference type="NCBI Taxonomy" id="857566"/>
    <lineage>
        <taxon>Eukaryota</taxon>
        <taxon>Fungi</taxon>
        <taxon>Dikarya</taxon>
        <taxon>Ascomycota</taxon>
        <taxon>Saccharomycotina</taxon>
        <taxon>Dipodascomycetes</taxon>
        <taxon>Dipodascales</taxon>
        <taxon>Dipodascales incertae sedis</taxon>
        <taxon>Nadsonia</taxon>
    </lineage>
</organism>
<protein>
    <submittedName>
        <fullName evidence="4">Alpha/beta hydrolase fold protein</fullName>
    </submittedName>
</protein>
<keyword evidence="5" id="KW-1185">Reference proteome</keyword>
<dbReference type="EMBL" id="KV454406">
    <property type="protein sequence ID" value="ODQ68476.1"/>
    <property type="molecule type" value="Genomic_DNA"/>
</dbReference>
<dbReference type="STRING" id="857566.A0A1E3PSS4"/>